<comment type="subunit">
    <text evidence="2">Monomer.</text>
</comment>
<dbReference type="Gene3D" id="3.30.2080.10">
    <property type="entry name" value="GH92 mannosidase domain"/>
    <property type="match status" value="1"/>
</dbReference>
<evidence type="ECO:0000259" key="5">
    <source>
        <dbReference type="Pfam" id="PF17678"/>
    </source>
</evidence>
<dbReference type="InterPro" id="IPR005887">
    <property type="entry name" value="GH92_a_mannosidase_put"/>
</dbReference>
<dbReference type="Proteomes" id="UP001141933">
    <property type="component" value="Unassembled WGS sequence"/>
</dbReference>
<organism evidence="6 7">
    <name type="scientific">Phocaeicola acetigenes</name>
    <dbReference type="NCBI Taxonomy" id="3016083"/>
    <lineage>
        <taxon>Bacteria</taxon>
        <taxon>Pseudomonadati</taxon>
        <taxon>Bacteroidota</taxon>
        <taxon>Bacteroidia</taxon>
        <taxon>Bacteroidales</taxon>
        <taxon>Bacteroidaceae</taxon>
        <taxon>Phocaeicola</taxon>
    </lineage>
</organism>
<evidence type="ECO:0000313" key="7">
    <source>
        <dbReference type="Proteomes" id="UP001141933"/>
    </source>
</evidence>
<comment type="cofactor">
    <cofactor evidence="1">
        <name>Ca(2+)</name>
        <dbReference type="ChEBI" id="CHEBI:29108"/>
    </cofactor>
</comment>
<proteinExistence type="predicted"/>
<keyword evidence="6" id="KW-0378">Hydrolase</keyword>
<dbReference type="NCBIfam" id="TIGR01180">
    <property type="entry name" value="aman2_put"/>
    <property type="match status" value="1"/>
</dbReference>
<dbReference type="InterPro" id="IPR041371">
    <property type="entry name" value="GH92_N"/>
</dbReference>
<feature type="domain" description="Glycosyl hydrolase family 92 N-terminal" evidence="5">
    <location>
        <begin position="37"/>
        <end position="268"/>
    </location>
</feature>
<dbReference type="SUPFAM" id="SSF48208">
    <property type="entry name" value="Six-hairpin glycosidases"/>
    <property type="match status" value="1"/>
</dbReference>
<accession>A0ABT4PF42</accession>
<dbReference type="InterPro" id="IPR008928">
    <property type="entry name" value="6-hairpin_glycosidase_sf"/>
</dbReference>
<dbReference type="Gene3D" id="2.70.98.10">
    <property type="match status" value="1"/>
</dbReference>
<dbReference type="InterPro" id="IPR012939">
    <property type="entry name" value="Glyco_hydro_92"/>
</dbReference>
<comment type="caution">
    <text evidence="6">The sequence shown here is derived from an EMBL/GenBank/DDBJ whole genome shotgun (WGS) entry which is preliminary data.</text>
</comment>
<dbReference type="PANTHER" id="PTHR12143">
    <property type="entry name" value="PEPTIDE N-GLYCANASE PNGASE -RELATED"/>
    <property type="match status" value="1"/>
</dbReference>
<dbReference type="PROSITE" id="PS51257">
    <property type="entry name" value="PROKAR_LIPOPROTEIN"/>
    <property type="match status" value="1"/>
</dbReference>
<dbReference type="EMBL" id="JAPZVM010000002">
    <property type="protein sequence ID" value="MCZ8371677.1"/>
    <property type="molecule type" value="Genomic_DNA"/>
</dbReference>
<dbReference type="GO" id="GO:0016787">
    <property type="term" value="F:hydrolase activity"/>
    <property type="evidence" value="ECO:0007669"/>
    <property type="project" value="UniProtKB-KW"/>
</dbReference>
<evidence type="ECO:0000256" key="3">
    <source>
        <dbReference type="ARBA" id="ARBA00022837"/>
    </source>
</evidence>
<keyword evidence="3" id="KW-0106">Calcium</keyword>
<reference evidence="6" key="1">
    <citation type="submission" date="2022-12" db="EMBL/GenBank/DDBJ databases">
        <title>Phocaeicola acetigenes sp. nov., isolated feces from a healthy human.</title>
        <authorList>
            <person name="Do H."/>
            <person name="Ha Y.B."/>
            <person name="Kim J.-S."/>
            <person name="Suh M.K."/>
            <person name="Kim H.S."/>
            <person name="Lee J.-S."/>
        </authorList>
    </citation>
    <scope>NUCLEOTIDE SEQUENCE</scope>
    <source>
        <strain evidence="6">KGMB11183</strain>
    </source>
</reference>
<protein>
    <submittedName>
        <fullName evidence="6">GH92 family glycosyl hydrolase</fullName>
    </submittedName>
</protein>
<dbReference type="Pfam" id="PF07971">
    <property type="entry name" value="Glyco_hydro_92"/>
    <property type="match status" value="1"/>
</dbReference>
<dbReference type="InterPro" id="IPR050883">
    <property type="entry name" value="PNGase"/>
</dbReference>
<dbReference type="PANTHER" id="PTHR12143:SF39">
    <property type="entry name" value="SECRETED PROTEIN"/>
    <property type="match status" value="1"/>
</dbReference>
<dbReference type="RefSeq" id="WP_269876733.1">
    <property type="nucleotide sequence ID" value="NZ_JAPZVM010000002.1"/>
</dbReference>
<keyword evidence="7" id="KW-1185">Reference proteome</keyword>
<sequence>MVFKKNRTILVGCSILLLNLSVYSCRSDEEKRDYTIWVNPFIGTLHEGHCSPGATVPMGMVQPGPESHTTYYNGYEMDHVVGYQYTDSLLKGFTQTHLNGVGCPAMSDILLMPFSRNVNGSDSPEAYYSDYDKNSEVAAPGYYAVHLWKNDVKVELTASPHVAYHQYCFGTPVAHVLVDLQYGVNWNVNELNRLVLESSEQFDDDFTLSGYRQVNDWTTRKIYYTIKFDKRIVNKKLLEAKNGEKAKRFVLSFDMGTDSILQAKVALSTTGIEGAKKNMDTEVPNWDCFTEVRNAAKEKWNTLLAGVDIQGTEEQMVSFYTSLYHLYIQPNNIADVDGTYRAENDSIYCSRDKKFYSTFSLWDTFRAVHPMYTILIPDSVKGFVNSLMEAYSHKPVDSSCETEVNKYLPRWGLWGRETNTMIANHAVPVLVEAYCKGLLPDTYSLYDIFQAIYTSVSKPHYRNHTKLIDKYGYIPYDVQLSSFDDGRETVSRLLEGIYDDYCVGIMAQDLKEDTVVRHMAQRADYYKNVYNPKTGFMCGRNAEGEFKTEDPTEVVGEWLSQSSYTEGNSWHYLFHVLHDVPGMINLMGGEVHFAEKLDSMFYAAQSPEVKTLQWKILGTLGQYWHGNEPCHHIPYLYKFTDEGYKADAILNYLTTEFYKNAPDGLKGNDDCGQMSAWYMFASLGFYPLDPVSGQFILGAPQLDGASIRVRGERYFTVKVKKTSSDCIFVKEIYLNDKLLDRPFITYKEIMDGGELYFVMEERPDKDALMSFTVR</sequence>
<evidence type="ECO:0000259" key="4">
    <source>
        <dbReference type="Pfam" id="PF07971"/>
    </source>
</evidence>
<dbReference type="Pfam" id="PF17678">
    <property type="entry name" value="Glyco_hydro_92N"/>
    <property type="match status" value="1"/>
</dbReference>
<evidence type="ECO:0000256" key="1">
    <source>
        <dbReference type="ARBA" id="ARBA00001913"/>
    </source>
</evidence>
<feature type="domain" description="Glycosyl hydrolase family 92" evidence="4">
    <location>
        <begin position="274"/>
        <end position="760"/>
    </location>
</feature>
<evidence type="ECO:0000313" key="6">
    <source>
        <dbReference type="EMBL" id="MCZ8371677.1"/>
    </source>
</evidence>
<dbReference type="InterPro" id="IPR014718">
    <property type="entry name" value="GH-type_carb-bd"/>
</dbReference>
<evidence type="ECO:0000256" key="2">
    <source>
        <dbReference type="ARBA" id="ARBA00011245"/>
    </source>
</evidence>
<dbReference type="Gene3D" id="1.20.1050.60">
    <property type="entry name" value="alpha-1,2-mannosidase"/>
    <property type="match status" value="1"/>
</dbReference>
<dbReference type="Gene3D" id="1.20.1610.10">
    <property type="entry name" value="alpha-1,2-mannosidases domains"/>
    <property type="match status" value="1"/>
</dbReference>
<gene>
    <name evidence="6" type="ORF">O6P32_03030</name>
</gene>
<name>A0ABT4PF42_9BACT</name>